<feature type="transmembrane region" description="Helical" evidence="1">
    <location>
        <begin position="27"/>
        <end position="48"/>
    </location>
</feature>
<reference evidence="2" key="1">
    <citation type="submission" date="2022-12" db="EMBL/GenBank/DDBJ databases">
        <title>Clostridium sp. nov., isolated from industrial wastewater.</title>
        <authorList>
            <person name="Jiayan W."/>
        </authorList>
    </citation>
    <scope>NUCLEOTIDE SEQUENCE</scope>
    <source>
        <strain evidence="2">ZC22-4</strain>
    </source>
</reference>
<evidence type="ECO:0000256" key="1">
    <source>
        <dbReference type="SAM" id="Phobius"/>
    </source>
</evidence>
<gene>
    <name evidence="2" type="ORF">OW729_01410</name>
</gene>
<name>A0ABT4D7Q1_9CLOT</name>
<dbReference type="RefSeq" id="WP_268059611.1">
    <property type="nucleotide sequence ID" value="NZ_JAPQFJ010000001.1"/>
</dbReference>
<feature type="transmembrane region" description="Helical" evidence="1">
    <location>
        <begin position="60"/>
        <end position="76"/>
    </location>
</feature>
<evidence type="ECO:0000313" key="3">
    <source>
        <dbReference type="Proteomes" id="UP001144612"/>
    </source>
</evidence>
<accession>A0ABT4D7Q1</accession>
<dbReference type="Proteomes" id="UP001144612">
    <property type="component" value="Unassembled WGS sequence"/>
</dbReference>
<keyword evidence="1" id="KW-0472">Membrane</keyword>
<comment type="caution">
    <text evidence="2">The sequence shown here is derived from an EMBL/GenBank/DDBJ whole genome shotgun (WGS) entry which is preliminary data.</text>
</comment>
<organism evidence="2 3">
    <name type="scientific">Clostridium brassicae</name>
    <dbReference type="NCBI Taxonomy" id="2999072"/>
    <lineage>
        <taxon>Bacteria</taxon>
        <taxon>Bacillati</taxon>
        <taxon>Bacillota</taxon>
        <taxon>Clostridia</taxon>
        <taxon>Eubacteriales</taxon>
        <taxon>Clostridiaceae</taxon>
        <taxon>Clostridium</taxon>
    </lineage>
</organism>
<evidence type="ECO:0000313" key="2">
    <source>
        <dbReference type="EMBL" id="MCY6957256.1"/>
    </source>
</evidence>
<keyword evidence="1" id="KW-0812">Transmembrane</keyword>
<keyword evidence="1" id="KW-1133">Transmembrane helix</keyword>
<protein>
    <submittedName>
        <fullName evidence="2">Uncharacterized protein</fullName>
    </submittedName>
</protein>
<dbReference type="EMBL" id="JAPQFJ010000001">
    <property type="protein sequence ID" value="MCY6957256.1"/>
    <property type="molecule type" value="Genomic_DNA"/>
</dbReference>
<proteinExistence type="predicted"/>
<sequence length="190" mass="21992">MYIFIIIIKLISIKLCYDIAKKNNYNITLWTVLAIFIGCFALIILLIINRRNKRGTKWELALLIMLIIITISSFIYCKPTNIEKTYYGNMLDGKKIIKKNVSINIDGKIYKDLTGDEKIDATMNFCNKKYIINILVTKDDDHYTVFPINEENHIELSPIYISKDFNSINIIFDDSNKDYSGYTISATSSE</sequence>
<keyword evidence="3" id="KW-1185">Reference proteome</keyword>